<evidence type="ECO:0000313" key="3">
    <source>
        <dbReference type="Proteomes" id="UP000829196"/>
    </source>
</evidence>
<feature type="compositionally biased region" description="Acidic residues" evidence="1">
    <location>
        <begin position="103"/>
        <end position="135"/>
    </location>
</feature>
<dbReference type="AlphaFoldDB" id="A0A8T3A4I8"/>
<dbReference type="EMBL" id="JAGYWB010000018">
    <property type="protein sequence ID" value="KAI0491386.1"/>
    <property type="molecule type" value="Genomic_DNA"/>
</dbReference>
<accession>A0A8T3A4I8</accession>
<comment type="caution">
    <text evidence="2">The sequence shown here is derived from an EMBL/GenBank/DDBJ whole genome shotgun (WGS) entry which is preliminary data.</text>
</comment>
<dbReference type="OrthoDB" id="782618at2759"/>
<proteinExistence type="predicted"/>
<evidence type="ECO:0000256" key="1">
    <source>
        <dbReference type="SAM" id="MobiDB-lite"/>
    </source>
</evidence>
<name>A0A8T3A4I8_DENNO</name>
<evidence type="ECO:0000313" key="2">
    <source>
        <dbReference type="EMBL" id="KAI0491386.1"/>
    </source>
</evidence>
<organism evidence="2 3">
    <name type="scientific">Dendrobium nobile</name>
    <name type="common">Orchid</name>
    <dbReference type="NCBI Taxonomy" id="94219"/>
    <lineage>
        <taxon>Eukaryota</taxon>
        <taxon>Viridiplantae</taxon>
        <taxon>Streptophyta</taxon>
        <taxon>Embryophyta</taxon>
        <taxon>Tracheophyta</taxon>
        <taxon>Spermatophyta</taxon>
        <taxon>Magnoliopsida</taxon>
        <taxon>Liliopsida</taxon>
        <taxon>Asparagales</taxon>
        <taxon>Orchidaceae</taxon>
        <taxon>Epidendroideae</taxon>
        <taxon>Malaxideae</taxon>
        <taxon>Dendrobiinae</taxon>
        <taxon>Dendrobium</taxon>
    </lineage>
</organism>
<dbReference type="PANTHER" id="PTHR36899:SF3">
    <property type="entry name" value="F13K23.8 PROTEIN"/>
    <property type="match status" value="1"/>
</dbReference>
<dbReference type="PANTHER" id="PTHR36899">
    <property type="entry name" value="OS04G0395700 PROTEIN"/>
    <property type="match status" value="1"/>
</dbReference>
<reference evidence="2" key="1">
    <citation type="journal article" date="2022" name="Front. Genet.">
        <title>Chromosome-Scale Assembly of the Dendrobium nobile Genome Provides Insights Into the Molecular Mechanism of the Biosynthesis of the Medicinal Active Ingredient of Dendrobium.</title>
        <authorList>
            <person name="Xu Q."/>
            <person name="Niu S.-C."/>
            <person name="Li K.-L."/>
            <person name="Zheng P.-J."/>
            <person name="Zhang X.-J."/>
            <person name="Jia Y."/>
            <person name="Liu Y."/>
            <person name="Niu Y.-X."/>
            <person name="Yu L.-H."/>
            <person name="Chen D.-F."/>
            <person name="Zhang G.-Q."/>
        </authorList>
    </citation>
    <scope>NUCLEOTIDE SEQUENCE</scope>
    <source>
        <tissue evidence="2">Leaf</tissue>
    </source>
</reference>
<keyword evidence="3" id="KW-1185">Reference proteome</keyword>
<dbReference type="Proteomes" id="UP000829196">
    <property type="component" value="Unassembled WGS sequence"/>
</dbReference>
<sequence length="203" mass="22451">MAEMEGELLDHQSITSSPLKRKSNLVPDEEEEAERTMKQQKSDAALEECGDAGQDDKKVGGNQNGNVEKDKGKAILSAADKGKGKMVVEEEGCDDEGGREFGDSSDDEDGSSEVDGEGDDDDSDFSDDPLAEMDLDNILPARTRRRRVLEPGAYLVEGKDNDDDDDDDDDHDDGDDDEDEEEEEEEGEQNEEEEVEEQLEENK</sequence>
<protein>
    <submittedName>
        <fullName evidence="2">Uncharacterized protein</fullName>
    </submittedName>
</protein>
<gene>
    <name evidence="2" type="ORF">KFK09_025646</name>
</gene>
<feature type="compositionally biased region" description="Acidic residues" evidence="1">
    <location>
        <begin position="160"/>
        <end position="203"/>
    </location>
</feature>
<feature type="region of interest" description="Disordered" evidence="1">
    <location>
        <begin position="1"/>
        <end position="203"/>
    </location>
</feature>